<feature type="compositionally biased region" description="Basic and acidic residues" evidence="21">
    <location>
        <begin position="441"/>
        <end position="451"/>
    </location>
</feature>
<dbReference type="InterPro" id="IPR050799">
    <property type="entry name" value="ZIP_Transporter"/>
</dbReference>
<dbReference type="InterPro" id="IPR041137">
    <property type="entry name" value="ZIP4_N"/>
</dbReference>
<evidence type="ECO:0000256" key="6">
    <source>
        <dbReference type="ARBA" id="ARBA00022692"/>
    </source>
</evidence>
<dbReference type="InterPro" id="IPR049406">
    <property type="entry name" value="ZIP4_12_EF-hand"/>
</dbReference>
<evidence type="ECO:0000256" key="19">
    <source>
        <dbReference type="ARBA" id="ARBA00042777"/>
    </source>
</evidence>
<dbReference type="InterPro" id="IPR003689">
    <property type="entry name" value="ZIP"/>
</dbReference>
<evidence type="ECO:0000256" key="22">
    <source>
        <dbReference type="SAM" id="Phobius"/>
    </source>
</evidence>
<dbReference type="Bgee" id="ENSCATG00000044944">
    <property type="expression patterns" value="Expressed in colon and 9 other cell types or tissues"/>
</dbReference>
<evidence type="ECO:0000256" key="11">
    <source>
        <dbReference type="ARBA" id="ARBA00022843"/>
    </source>
</evidence>
<feature type="transmembrane region" description="Helical" evidence="22">
    <location>
        <begin position="535"/>
        <end position="557"/>
    </location>
</feature>
<keyword evidence="4" id="KW-0813">Transport</keyword>
<comment type="similarity">
    <text evidence="3">Belongs to the ZIP transporter (TC 2.A.5) family.</text>
</comment>
<keyword evidence="8" id="KW-0732">Signal</keyword>
<evidence type="ECO:0000256" key="4">
    <source>
        <dbReference type="ARBA" id="ARBA00022448"/>
    </source>
</evidence>
<keyword evidence="10" id="KW-0862">Zinc</keyword>
<keyword evidence="13 22" id="KW-1133">Transmembrane helix</keyword>
<dbReference type="GO" id="GO:0140410">
    <property type="term" value="F:monoatomic cation:bicarbonate symporter activity"/>
    <property type="evidence" value="ECO:0007669"/>
    <property type="project" value="TreeGrafter"/>
</dbReference>
<evidence type="ECO:0000256" key="10">
    <source>
        <dbReference type="ARBA" id="ARBA00022833"/>
    </source>
</evidence>
<feature type="transmembrane region" description="Helical" evidence="22">
    <location>
        <begin position="594"/>
        <end position="617"/>
    </location>
</feature>
<evidence type="ECO:0000259" key="23">
    <source>
        <dbReference type="Pfam" id="PF18292"/>
    </source>
</evidence>
<feature type="transmembrane region" description="Helical" evidence="22">
    <location>
        <begin position="341"/>
        <end position="362"/>
    </location>
</feature>
<dbReference type="GO" id="GO:0030003">
    <property type="term" value="P:intracellular monoatomic cation homeostasis"/>
    <property type="evidence" value="ECO:0007669"/>
    <property type="project" value="TreeGrafter"/>
</dbReference>
<keyword evidence="9" id="KW-0967">Endosome</keyword>
<evidence type="ECO:0000256" key="2">
    <source>
        <dbReference type="ARBA" id="ARBA00004424"/>
    </source>
</evidence>
<evidence type="ECO:0000256" key="20">
    <source>
        <dbReference type="ARBA" id="ARBA00055808"/>
    </source>
</evidence>
<keyword evidence="5" id="KW-1003">Cell membrane</keyword>
<evidence type="ECO:0000256" key="8">
    <source>
        <dbReference type="ARBA" id="ARBA00022729"/>
    </source>
</evidence>
<evidence type="ECO:0000256" key="7">
    <source>
        <dbReference type="ARBA" id="ARBA00022723"/>
    </source>
</evidence>
<dbReference type="Proteomes" id="UP000233060">
    <property type="component" value="Unassembled WGS sequence"/>
</dbReference>
<name>A0A2K5P5K6_CERAT</name>
<keyword evidence="26" id="KW-1185">Reference proteome</keyword>
<evidence type="ECO:0000256" key="17">
    <source>
        <dbReference type="ARBA" id="ARBA00039394"/>
    </source>
</evidence>
<dbReference type="PANTHER" id="PTHR12191">
    <property type="entry name" value="SOLUTE CARRIER FAMILY 39"/>
    <property type="match status" value="1"/>
</dbReference>
<dbReference type="GO" id="GO:0005385">
    <property type="term" value="F:zinc ion transmembrane transporter activity"/>
    <property type="evidence" value="ECO:0007669"/>
    <property type="project" value="TreeGrafter"/>
</dbReference>
<dbReference type="GeneTree" id="ENSGT00940000160042"/>
<feature type="region of interest" description="Disordered" evidence="21">
    <location>
        <begin position="211"/>
        <end position="232"/>
    </location>
</feature>
<evidence type="ECO:0000313" key="26">
    <source>
        <dbReference type="Proteomes" id="UP000233060"/>
    </source>
</evidence>
<comment type="subcellular location">
    <subcellularLocation>
        <location evidence="2">Apical cell membrane</location>
        <topology evidence="2">Multi-pass membrane protein</topology>
    </subcellularLocation>
    <subcellularLocation>
        <location evidence="1">Recycling endosome membrane</location>
        <topology evidence="1">Multi-pass membrane protein</topology>
    </subcellularLocation>
</comment>
<protein>
    <recommendedName>
        <fullName evidence="17">Zinc transporter ZIP4</fullName>
    </recommendedName>
    <alternativeName>
        <fullName evidence="19">Solute carrier family 39 member 4</fullName>
    </alternativeName>
    <alternativeName>
        <fullName evidence="18">Zrt- and Irt-like protein 4</fullName>
    </alternativeName>
</protein>
<reference evidence="25" key="1">
    <citation type="submission" date="2025-08" db="UniProtKB">
        <authorList>
            <consortium name="Ensembl"/>
        </authorList>
    </citation>
    <scope>IDENTIFICATION</scope>
</reference>
<dbReference type="OMA" id="PPKQPHE"/>
<evidence type="ECO:0000256" key="5">
    <source>
        <dbReference type="ARBA" id="ARBA00022475"/>
    </source>
</evidence>
<dbReference type="Pfam" id="PF18292">
    <property type="entry name" value="ZIP4_domain"/>
    <property type="match status" value="1"/>
</dbReference>
<feature type="transmembrane region" description="Helical" evidence="22">
    <location>
        <begin position="308"/>
        <end position="329"/>
    </location>
</feature>
<evidence type="ECO:0000256" key="18">
    <source>
        <dbReference type="ARBA" id="ARBA00041703"/>
    </source>
</evidence>
<accession>A0A2K5P5K6</accession>
<dbReference type="Ensembl" id="ENSCATT00000069422.1">
    <property type="protein sequence ID" value="ENSCATP00000044980.1"/>
    <property type="gene ID" value="ENSCATG00000044944.1"/>
</dbReference>
<proteinExistence type="inferred from homology"/>
<evidence type="ECO:0000256" key="14">
    <source>
        <dbReference type="ARBA" id="ARBA00023065"/>
    </source>
</evidence>
<evidence type="ECO:0000256" key="9">
    <source>
        <dbReference type="ARBA" id="ARBA00022753"/>
    </source>
</evidence>
<sequence>MVDVVGPERERKQACGEAPWPGLPLPSLVGPEPLLTCLCPQCLSVEDALGLGEPEGPGLPPGPVLEARYIARLSAAAVLYLSNPEGTCEDARAGRWASRADHLLALLESPKALTPGLSWLLQRMQAQAAGQTPKTACVDIPQLLEEAVGAGAPGSAGGVLAALLDHVRSGSCFHALPSPQYFVDFVFQQHSSEAPMTLAELSALMQRLGVGREAHSDHSHQHRGASGQDPVPLVTSNDSSSVWDTVCLSARDVMAVYGLSEQAGVTPEAWVQLSPALLQQQLSGACTSQPRLPVQDQLSQPPHPPPGYLYGSLATLLICLCSVFGLVLLTCTGCRGVTHYILQTFLSLAVGALTGDAVLHLTPKVLGLHTHSEEGLSPQPTWRLLAMLAGLYAFFLFENLFNLLLPRDPEDLEDGPCGHSSHSHGGHSHGVSLQLAPSELRQPKPPHEGSRADLVSGPREPTAAASAELRLLPYVITLGDAVHNFADGLAVGAAFASSWKTGLATSLAVFCHELPHELGDFAALLQAGLSVRQALVLNLATGLTAFAGLYVALAVGVGEESEVWILAVATGLFLYVALCDMLPAILKVRDPRPWLLFLLHNVGLLGGWTVLLLLSLYEDDITL</sequence>
<evidence type="ECO:0000256" key="15">
    <source>
        <dbReference type="ARBA" id="ARBA00023136"/>
    </source>
</evidence>
<evidence type="ECO:0000313" key="25">
    <source>
        <dbReference type="Ensembl" id="ENSCATP00000044980.1"/>
    </source>
</evidence>
<evidence type="ECO:0000256" key="1">
    <source>
        <dbReference type="ARBA" id="ARBA00004195"/>
    </source>
</evidence>
<feature type="domain" description="Zinc transporter ZIP4/12 EF-hand" evidence="24">
    <location>
        <begin position="179"/>
        <end position="285"/>
    </location>
</feature>
<comment type="function">
    <text evidence="20">Selective transporter that mediates the uptake of Zn(2+). Plays an essential role for dietary zinc uptake from small intestine. The Zn(2+) uniporter activity is regulated by zinc availability. Also exhibits polyspecific binding and transport of Cu(2+), Cd(2+) and possibly Ni(2+) but at higher concentrations.</text>
</comment>
<evidence type="ECO:0000256" key="21">
    <source>
        <dbReference type="SAM" id="MobiDB-lite"/>
    </source>
</evidence>
<reference evidence="25" key="2">
    <citation type="submission" date="2025-09" db="UniProtKB">
        <authorList>
            <consortium name="Ensembl"/>
        </authorList>
    </citation>
    <scope>IDENTIFICATION</scope>
</reference>
<dbReference type="GO" id="GO:0016324">
    <property type="term" value="C:apical plasma membrane"/>
    <property type="evidence" value="ECO:0007669"/>
    <property type="project" value="UniProtKB-SubCell"/>
</dbReference>
<evidence type="ECO:0000256" key="16">
    <source>
        <dbReference type="ARBA" id="ARBA00034634"/>
    </source>
</evidence>
<evidence type="ECO:0000259" key="24">
    <source>
        <dbReference type="Pfam" id="PF21116"/>
    </source>
</evidence>
<dbReference type="Pfam" id="PF21116">
    <property type="entry name" value="EF-hand_Zip"/>
    <property type="match status" value="1"/>
</dbReference>
<feature type="region of interest" description="Disordered" evidence="21">
    <location>
        <begin position="439"/>
        <end position="459"/>
    </location>
</feature>
<evidence type="ECO:0000256" key="13">
    <source>
        <dbReference type="ARBA" id="ARBA00022989"/>
    </source>
</evidence>
<dbReference type="GO" id="GO:0055038">
    <property type="term" value="C:recycling endosome membrane"/>
    <property type="evidence" value="ECO:0007669"/>
    <property type="project" value="UniProtKB-SubCell"/>
</dbReference>
<dbReference type="GO" id="GO:0046872">
    <property type="term" value="F:metal ion binding"/>
    <property type="evidence" value="ECO:0007669"/>
    <property type="project" value="UniProtKB-KW"/>
</dbReference>
<comment type="catalytic activity">
    <reaction evidence="16">
        <text>Zn(2+)(in) = Zn(2+)(out)</text>
        <dbReference type="Rhea" id="RHEA:29351"/>
        <dbReference type="ChEBI" id="CHEBI:29105"/>
    </reaction>
</comment>
<dbReference type="Pfam" id="PF02535">
    <property type="entry name" value="Zip"/>
    <property type="match status" value="1"/>
</dbReference>
<keyword evidence="12" id="KW-0864">Zinc transport</keyword>
<keyword evidence="15 22" id="KW-0472">Membrane</keyword>
<keyword evidence="6 22" id="KW-0812">Transmembrane</keyword>
<gene>
    <name evidence="25" type="primary">SLC39A4</name>
</gene>
<feature type="domain" description="Zinc transporter ZIP4 N-terminal" evidence="23">
    <location>
        <begin position="39"/>
        <end position="173"/>
    </location>
</feature>
<organism evidence="25 26">
    <name type="scientific">Cercocebus atys</name>
    <name type="common">Sooty mangabey</name>
    <name type="synonym">Cercocebus torquatus atys</name>
    <dbReference type="NCBI Taxonomy" id="9531"/>
    <lineage>
        <taxon>Eukaryota</taxon>
        <taxon>Metazoa</taxon>
        <taxon>Chordata</taxon>
        <taxon>Craniata</taxon>
        <taxon>Vertebrata</taxon>
        <taxon>Euteleostomi</taxon>
        <taxon>Mammalia</taxon>
        <taxon>Eutheria</taxon>
        <taxon>Euarchontoglires</taxon>
        <taxon>Primates</taxon>
        <taxon>Haplorrhini</taxon>
        <taxon>Catarrhini</taxon>
        <taxon>Cercopithecidae</taxon>
        <taxon>Cercopithecinae</taxon>
        <taxon>Cercocebus</taxon>
    </lineage>
</organism>
<evidence type="ECO:0000256" key="3">
    <source>
        <dbReference type="ARBA" id="ARBA00006939"/>
    </source>
</evidence>
<keyword evidence="7" id="KW-0479">Metal-binding</keyword>
<dbReference type="PANTHER" id="PTHR12191:SF21">
    <property type="entry name" value="ZINC TRANSPORTER ZIP4"/>
    <property type="match status" value="1"/>
</dbReference>
<feature type="transmembrane region" description="Helical" evidence="22">
    <location>
        <begin position="382"/>
        <end position="405"/>
    </location>
</feature>
<dbReference type="GO" id="GO:0071578">
    <property type="term" value="P:zinc ion import across plasma membrane"/>
    <property type="evidence" value="ECO:0007669"/>
    <property type="project" value="TreeGrafter"/>
</dbReference>
<keyword evidence="11" id="KW-0832">Ubl conjugation</keyword>
<feature type="transmembrane region" description="Helical" evidence="22">
    <location>
        <begin position="563"/>
        <end position="582"/>
    </location>
</feature>
<keyword evidence="14" id="KW-0406">Ion transport</keyword>
<evidence type="ECO:0000256" key="12">
    <source>
        <dbReference type="ARBA" id="ARBA00022906"/>
    </source>
</evidence>
<dbReference type="AlphaFoldDB" id="A0A2K5P5K6"/>